<protein>
    <submittedName>
        <fullName evidence="1">Helix-turn-helix domain-containing protein</fullName>
    </submittedName>
</protein>
<dbReference type="EMBL" id="JADEWL010000022">
    <property type="protein sequence ID" value="MBE9212977.1"/>
    <property type="molecule type" value="Genomic_DNA"/>
</dbReference>
<proteinExistence type="predicted"/>
<reference evidence="1" key="1">
    <citation type="submission" date="2020-10" db="EMBL/GenBank/DDBJ databases">
        <authorList>
            <person name="Castelo-Branco R."/>
            <person name="Eusebio N."/>
            <person name="Adriana R."/>
            <person name="Vieira A."/>
            <person name="Brugerolle De Fraissinette N."/>
            <person name="Rezende De Castro R."/>
            <person name="Schneider M.P."/>
            <person name="Vasconcelos V."/>
            <person name="Leao P.N."/>
        </authorList>
    </citation>
    <scope>NUCLEOTIDE SEQUENCE</scope>
    <source>
        <strain evidence="1">LEGE 06105</strain>
    </source>
</reference>
<organism evidence="1 2">
    <name type="scientific">Plectonema cf. radiosum LEGE 06105</name>
    <dbReference type="NCBI Taxonomy" id="945769"/>
    <lineage>
        <taxon>Bacteria</taxon>
        <taxon>Bacillati</taxon>
        <taxon>Cyanobacteriota</taxon>
        <taxon>Cyanophyceae</taxon>
        <taxon>Oscillatoriophycideae</taxon>
        <taxon>Oscillatoriales</taxon>
        <taxon>Microcoleaceae</taxon>
        <taxon>Plectonema</taxon>
    </lineage>
</organism>
<dbReference type="AlphaFoldDB" id="A0A8J7K0X1"/>
<accession>A0A8J7K0X1</accession>
<dbReference type="RefSeq" id="WP_193919426.1">
    <property type="nucleotide sequence ID" value="NZ_JADEWL010000022.1"/>
</dbReference>
<keyword evidence="2" id="KW-1185">Reference proteome</keyword>
<evidence type="ECO:0000313" key="1">
    <source>
        <dbReference type="EMBL" id="MBE9212977.1"/>
    </source>
</evidence>
<name>A0A8J7K0X1_9CYAN</name>
<dbReference type="Proteomes" id="UP000620559">
    <property type="component" value="Unassembled WGS sequence"/>
</dbReference>
<evidence type="ECO:0000313" key="2">
    <source>
        <dbReference type="Proteomes" id="UP000620559"/>
    </source>
</evidence>
<gene>
    <name evidence="1" type="ORF">IQ247_09810</name>
</gene>
<comment type="caution">
    <text evidence="1">The sequence shown here is derived from an EMBL/GenBank/DDBJ whole genome shotgun (WGS) entry which is preliminary data.</text>
</comment>
<sequence length="152" mass="17136">MYVSTSQAAEILNISSSRMRYLVTEGRVKGAYKAGRNWIIPLFEGNPIISRGSRGPKAKWCRRNPPTTRIHVNRHRIQQNLKQQNLVPVITVKHRGQNIYGFSVKINGPCEVVYRPEKPLSCGAVLWVETHSSVEVECSKSNQEDSFIVSTG</sequence>